<dbReference type="EMBL" id="MU795129">
    <property type="protein sequence ID" value="KAJ3809920.1"/>
    <property type="molecule type" value="Genomic_DNA"/>
</dbReference>
<reference evidence="1" key="1">
    <citation type="submission" date="2022-09" db="EMBL/GenBank/DDBJ databases">
        <title>A Global Phylogenomic Analysis of the Shiitake Genus Lentinula.</title>
        <authorList>
            <consortium name="DOE Joint Genome Institute"/>
            <person name="Sierra-Patev S."/>
            <person name="Min B."/>
            <person name="Naranjo-Ortiz M."/>
            <person name="Looney B."/>
            <person name="Konkel Z."/>
            <person name="Slot J.C."/>
            <person name="Sakamoto Y."/>
            <person name="Steenwyk J.L."/>
            <person name="Rokas A."/>
            <person name="Carro J."/>
            <person name="Camarero S."/>
            <person name="Ferreira P."/>
            <person name="Molpeceres G."/>
            <person name="Ruiz-Duenas F.J."/>
            <person name="Serrano A."/>
            <person name="Henrissat B."/>
            <person name="Drula E."/>
            <person name="Hughes K.W."/>
            <person name="Mata J.L."/>
            <person name="Ishikawa N.K."/>
            <person name="Vargas-Isla R."/>
            <person name="Ushijima S."/>
            <person name="Smith C.A."/>
            <person name="Ahrendt S."/>
            <person name="Andreopoulos W."/>
            <person name="He G."/>
            <person name="Labutti K."/>
            <person name="Lipzen A."/>
            <person name="Ng V."/>
            <person name="Riley R."/>
            <person name="Sandor L."/>
            <person name="Barry K."/>
            <person name="Martinez A.T."/>
            <person name="Xiao Y."/>
            <person name="Gibbons J.G."/>
            <person name="Terashima K."/>
            <person name="Grigoriev I.V."/>
            <person name="Hibbett D.S."/>
        </authorList>
    </citation>
    <scope>NUCLEOTIDE SEQUENCE</scope>
    <source>
        <strain evidence="1">TMI1499</strain>
    </source>
</reference>
<dbReference type="Proteomes" id="UP001163835">
    <property type="component" value="Unassembled WGS sequence"/>
</dbReference>
<keyword evidence="2" id="KW-1185">Reference proteome</keyword>
<organism evidence="1 2">
    <name type="scientific">Lentinula aff. lateritia</name>
    <dbReference type="NCBI Taxonomy" id="2804960"/>
    <lineage>
        <taxon>Eukaryota</taxon>
        <taxon>Fungi</taxon>
        <taxon>Dikarya</taxon>
        <taxon>Basidiomycota</taxon>
        <taxon>Agaricomycotina</taxon>
        <taxon>Agaricomycetes</taxon>
        <taxon>Agaricomycetidae</taxon>
        <taxon>Agaricales</taxon>
        <taxon>Marasmiineae</taxon>
        <taxon>Omphalotaceae</taxon>
        <taxon>Lentinula</taxon>
    </lineage>
</organism>
<gene>
    <name evidence="1" type="ORF">F5876DRAFT_66074</name>
</gene>
<sequence>MKNFRSFSSLLFFAGHAIAICPMALKARSTANDTTTFAEAYAQAHPSAGKRTVGFDPTTQYVSTTGAHAFVAPGSGDARGPCPGLNALANHGYIPHNGIGTTAQFTQATNQVYGMGLDVATFLSAYGTAVDGDIVSLSFSIGQGQSTILGPEDGLTGSHNNYETDVSPTRGDLYEYGDNYDVQLSQFVQLYDLQSSVSDPTQVNYDIPLLTSFRVTRFQQSIDNNPYFFNAAFSGLAVQPAAYQFTFRLMANKSEEFPEGRLDRDTLKSFFAISGPDDNLVYTPGHERIPDNWYKRAIGDEYNLPFFLTELGTIAAANPQFASIGGNTGQVDTFTGVDVADLTGGVYDAQTLLQGNNLACFILQVAMMEPSVTAATILLQQLTVVVNPLLSQFDCPELTEIDDSLFDHFPGYTRSS</sequence>
<name>A0ACC1TYQ8_9AGAR</name>
<proteinExistence type="predicted"/>
<protein>
    <submittedName>
        <fullName evidence="1">Uncharacterized protein</fullName>
    </submittedName>
</protein>
<evidence type="ECO:0000313" key="1">
    <source>
        <dbReference type="EMBL" id="KAJ3809920.1"/>
    </source>
</evidence>
<evidence type="ECO:0000313" key="2">
    <source>
        <dbReference type="Proteomes" id="UP001163835"/>
    </source>
</evidence>
<accession>A0ACC1TYQ8</accession>
<comment type="caution">
    <text evidence="1">The sequence shown here is derived from an EMBL/GenBank/DDBJ whole genome shotgun (WGS) entry which is preliminary data.</text>
</comment>